<dbReference type="Proteomes" id="UP000327026">
    <property type="component" value="Segment"/>
</dbReference>
<sequence length="46" mass="5133">MDLDQLRQRRDELSAALKSGMFQGADAQGIWAHIMVITCEIAELEA</sequence>
<protein>
    <submittedName>
        <fullName evidence="1">Uncharacterized protein</fullName>
    </submittedName>
</protein>
<name>A0A5J6TIM4_9CAUD</name>
<dbReference type="RefSeq" id="YP_010062112.1">
    <property type="nucleotide sequence ID" value="NC_054790.1"/>
</dbReference>
<gene>
    <name evidence="1" type="primary">76</name>
    <name evidence="1" type="ORF">PBI_ANTHONY_76</name>
</gene>
<dbReference type="GeneID" id="64871746"/>
<proteinExistence type="predicted"/>
<organism evidence="1 2">
    <name type="scientific">Mycobacterium phage Anthony</name>
    <dbReference type="NCBI Taxonomy" id="2599857"/>
    <lineage>
        <taxon>Viruses</taxon>
        <taxon>Duplodnaviria</taxon>
        <taxon>Heunggongvirae</taxon>
        <taxon>Uroviricota</taxon>
        <taxon>Caudoviricetes</taxon>
        <taxon>Anthonyvirus</taxon>
        <taxon>Anthonyvirus anthony</taxon>
    </lineage>
</organism>
<dbReference type="KEGG" id="vg:64871746"/>
<evidence type="ECO:0000313" key="2">
    <source>
        <dbReference type="Proteomes" id="UP000327026"/>
    </source>
</evidence>
<evidence type="ECO:0000313" key="1">
    <source>
        <dbReference type="EMBL" id="QFG10446.1"/>
    </source>
</evidence>
<accession>A0A5J6TIM4</accession>
<reference evidence="1 2" key="1">
    <citation type="submission" date="2019-07" db="EMBL/GenBank/DDBJ databases">
        <authorList>
            <person name="Garlena R.A."/>
            <person name="Russell D.A."/>
            <person name="Pope W.H."/>
            <person name="Jacobs-Sera D."/>
            <person name="Hatfull G.F."/>
        </authorList>
    </citation>
    <scope>NUCLEOTIDE SEQUENCE [LARGE SCALE GENOMIC DNA]</scope>
</reference>
<keyword evidence="2" id="KW-1185">Reference proteome</keyword>
<dbReference type="EMBL" id="MN234188">
    <property type="protein sequence ID" value="QFG10446.1"/>
    <property type="molecule type" value="Genomic_DNA"/>
</dbReference>